<dbReference type="PANTHER" id="PTHR33695">
    <property type="entry name" value="LIPOPROTEIN SIGNAL PEPTIDASE"/>
    <property type="match status" value="1"/>
</dbReference>
<dbReference type="PROSITE" id="PS00855">
    <property type="entry name" value="SPASE_II"/>
    <property type="match status" value="1"/>
</dbReference>
<comment type="function">
    <text evidence="9 10">This protein specifically catalyzes the removal of signal peptides from prolipoproteins.</text>
</comment>
<dbReference type="GO" id="GO:0004190">
    <property type="term" value="F:aspartic-type endopeptidase activity"/>
    <property type="evidence" value="ECO:0007669"/>
    <property type="project" value="UniProtKB-UniRule"/>
</dbReference>
<reference evidence="13" key="2">
    <citation type="journal article" date="2018" name="Environ. Microbiol.">
        <title>Bloom of a denitrifying methanotroph, 'Candidatus Methylomirabilis limnetica', in a deep stratified lake.</title>
        <authorList>
            <person name="Graf J.S."/>
            <person name="Mayr M.J."/>
            <person name="Marchant H.K."/>
            <person name="Tienken D."/>
            <person name="Hach P.F."/>
            <person name="Brand A."/>
            <person name="Schubert C.J."/>
            <person name="Kuypers M.M."/>
            <person name="Milucka J."/>
        </authorList>
    </citation>
    <scope>NUCLEOTIDE SEQUENCE [LARGE SCALE GENOMIC DNA]</scope>
    <source>
        <strain evidence="13">Zug</strain>
    </source>
</reference>
<evidence type="ECO:0000256" key="8">
    <source>
        <dbReference type="ARBA" id="ARBA00023136"/>
    </source>
</evidence>
<evidence type="ECO:0000313" key="13">
    <source>
        <dbReference type="Proteomes" id="UP000241436"/>
    </source>
</evidence>
<evidence type="ECO:0000256" key="4">
    <source>
        <dbReference type="ARBA" id="ARBA00022692"/>
    </source>
</evidence>
<keyword evidence="7 9" id="KW-1133">Transmembrane helix</keyword>
<keyword evidence="13" id="KW-1185">Reference proteome</keyword>
<feature type="transmembrane region" description="Helical" evidence="9">
    <location>
        <begin position="59"/>
        <end position="77"/>
    </location>
</feature>
<feature type="transmembrane region" description="Helical" evidence="9">
    <location>
        <begin position="126"/>
        <end position="150"/>
    </location>
</feature>
<proteinExistence type="inferred from homology"/>
<gene>
    <name evidence="9 12" type="primary">lspA</name>
    <name evidence="12" type="ORF">CLG94_11055</name>
</gene>
<keyword evidence="3 9" id="KW-0645">Protease</keyword>
<sequence>MRFYAVALTVILLDQASKLLIQATMPLGHSIPIISDLFAIVHVMNPGAAFGLLADQAAWVRKPLFIGVSLLAIGFILYHRHCRVDDHPLTMLGLSLILGGAVGNLVDRLRIGMVIDFIDVHYYQYHWPAFNVADSAITVGVSLMMLTLILGERRERDRGRAS</sequence>
<dbReference type="Pfam" id="PF01252">
    <property type="entry name" value="Peptidase_A8"/>
    <property type="match status" value="1"/>
</dbReference>
<feature type="active site" evidence="9">
    <location>
        <position position="116"/>
    </location>
</feature>
<reference evidence="12 13" key="1">
    <citation type="submission" date="2017-09" db="EMBL/GenBank/DDBJ databases">
        <title>Bloom of a denitrifying methanotroph, Candidatus Methylomirabilis limnetica, in a deep stratified lake.</title>
        <authorList>
            <person name="Graf J.S."/>
            <person name="Marchant H.K."/>
            <person name="Tienken D."/>
            <person name="Hach P.F."/>
            <person name="Brand A."/>
            <person name="Schubert C.J."/>
            <person name="Kuypers M.M."/>
            <person name="Milucka J."/>
        </authorList>
    </citation>
    <scope>NUCLEOTIDE SEQUENCE [LARGE SCALE GENOMIC DNA]</scope>
    <source>
        <strain evidence="12 13">Zug</strain>
    </source>
</reference>
<keyword evidence="4 9" id="KW-0812">Transmembrane</keyword>
<comment type="pathway">
    <text evidence="9">Protein modification; lipoprotein biosynthesis (signal peptide cleavage).</text>
</comment>
<dbReference type="UniPathway" id="UPA00665"/>
<comment type="similarity">
    <text evidence="1 9 11">Belongs to the peptidase A8 family.</text>
</comment>
<dbReference type="Proteomes" id="UP000241436">
    <property type="component" value="Unassembled WGS sequence"/>
</dbReference>
<keyword evidence="2 9" id="KW-1003">Cell membrane</keyword>
<comment type="subcellular location">
    <subcellularLocation>
        <location evidence="9">Cell membrane</location>
        <topology evidence="9">Multi-pass membrane protein</topology>
    </subcellularLocation>
</comment>
<evidence type="ECO:0000256" key="1">
    <source>
        <dbReference type="ARBA" id="ARBA00006139"/>
    </source>
</evidence>
<dbReference type="OrthoDB" id="9810259at2"/>
<protein>
    <recommendedName>
        <fullName evidence="9">Lipoprotein signal peptidase</fullName>
        <ecNumber evidence="9">3.4.23.36</ecNumber>
    </recommendedName>
    <alternativeName>
        <fullName evidence="9">Prolipoprotein signal peptidase</fullName>
    </alternativeName>
    <alternativeName>
        <fullName evidence="9">Signal peptidase II</fullName>
        <shortName evidence="9">SPase II</shortName>
    </alternativeName>
</protein>
<dbReference type="EC" id="3.4.23.36" evidence="9"/>
<dbReference type="NCBIfam" id="TIGR00077">
    <property type="entry name" value="lspA"/>
    <property type="match status" value="1"/>
</dbReference>
<comment type="caution">
    <text evidence="12">The sequence shown here is derived from an EMBL/GenBank/DDBJ whole genome shotgun (WGS) entry which is preliminary data.</text>
</comment>
<name>A0A2T4TVU3_9BACT</name>
<dbReference type="EMBL" id="NVQC01000028">
    <property type="protein sequence ID" value="PTL35231.1"/>
    <property type="molecule type" value="Genomic_DNA"/>
</dbReference>
<dbReference type="PANTHER" id="PTHR33695:SF1">
    <property type="entry name" value="LIPOPROTEIN SIGNAL PEPTIDASE"/>
    <property type="match status" value="1"/>
</dbReference>
<dbReference type="InterPro" id="IPR001872">
    <property type="entry name" value="Peptidase_A8"/>
</dbReference>
<accession>A0A2T4TVU3</accession>
<evidence type="ECO:0000256" key="9">
    <source>
        <dbReference type="HAMAP-Rule" id="MF_00161"/>
    </source>
</evidence>
<keyword evidence="6 9" id="KW-0378">Hydrolase</keyword>
<evidence type="ECO:0000313" key="12">
    <source>
        <dbReference type="EMBL" id="PTL35231.1"/>
    </source>
</evidence>
<evidence type="ECO:0000256" key="11">
    <source>
        <dbReference type="RuleBase" id="RU004181"/>
    </source>
</evidence>
<dbReference type="AlphaFoldDB" id="A0A2T4TVU3"/>
<dbReference type="HAMAP" id="MF_00161">
    <property type="entry name" value="LspA"/>
    <property type="match status" value="1"/>
</dbReference>
<evidence type="ECO:0000256" key="10">
    <source>
        <dbReference type="RuleBase" id="RU000594"/>
    </source>
</evidence>
<dbReference type="GO" id="GO:0006508">
    <property type="term" value="P:proteolysis"/>
    <property type="evidence" value="ECO:0007669"/>
    <property type="project" value="UniProtKB-KW"/>
</dbReference>
<evidence type="ECO:0000256" key="6">
    <source>
        <dbReference type="ARBA" id="ARBA00022801"/>
    </source>
</evidence>
<dbReference type="GO" id="GO:0005886">
    <property type="term" value="C:plasma membrane"/>
    <property type="evidence" value="ECO:0007669"/>
    <property type="project" value="UniProtKB-SubCell"/>
</dbReference>
<dbReference type="PRINTS" id="PR00781">
    <property type="entry name" value="LIPOSIGPTASE"/>
</dbReference>
<keyword evidence="8 9" id="KW-0472">Membrane</keyword>
<organism evidence="12 13">
    <name type="scientific">Candidatus Methylomirabilis limnetica</name>
    <dbReference type="NCBI Taxonomy" id="2033718"/>
    <lineage>
        <taxon>Bacteria</taxon>
        <taxon>Candidatus Methylomirabilota</taxon>
        <taxon>Candidatus Methylomirabilia</taxon>
        <taxon>Candidatus Methylomirabilales</taxon>
        <taxon>Candidatus Methylomirabilaceae</taxon>
        <taxon>Candidatus Methylomirabilis</taxon>
    </lineage>
</organism>
<comment type="caution">
    <text evidence="9">Lacks conserved residue(s) required for the propagation of feature annotation.</text>
</comment>
<dbReference type="RefSeq" id="WP_107563532.1">
    <property type="nucleotide sequence ID" value="NZ_NVQC01000028.1"/>
</dbReference>
<evidence type="ECO:0000256" key="2">
    <source>
        <dbReference type="ARBA" id="ARBA00022475"/>
    </source>
</evidence>
<feature type="active site" evidence="9">
    <location>
        <position position="134"/>
    </location>
</feature>
<feature type="transmembrane region" description="Helical" evidence="9">
    <location>
        <begin position="89"/>
        <end position="106"/>
    </location>
</feature>
<evidence type="ECO:0000256" key="5">
    <source>
        <dbReference type="ARBA" id="ARBA00022750"/>
    </source>
</evidence>
<evidence type="ECO:0000256" key="3">
    <source>
        <dbReference type="ARBA" id="ARBA00022670"/>
    </source>
</evidence>
<comment type="catalytic activity">
    <reaction evidence="9 10">
        <text>Release of signal peptides from bacterial membrane prolipoproteins. Hydrolyzes -Xaa-Yaa-Zaa-|-(S,diacylglyceryl)Cys-, in which Xaa is hydrophobic (preferably Leu), and Yaa (Ala or Ser) and Zaa (Gly or Ala) have small, neutral side chains.</text>
        <dbReference type="EC" id="3.4.23.36"/>
    </reaction>
</comment>
<evidence type="ECO:0000256" key="7">
    <source>
        <dbReference type="ARBA" id="ARBA00022989"/>
    </source>
</evidence>
<keyword evidence="5 9" id="KW-0064">Aspartyl protease</keyword>